<dbReference type="HOGENOM" id="CLU_2282490_0_0_1"/>
<reference evidence="1" key="2">
    <citation type="submission" date="2015-06" db="UniProtKB">
        <authorList>
            <consortium name="EnsemblPlants"/>
        </authorList>
    </citation>
    <scope>IDENTIFICATION</scope>
    <source>
        <strain evidence="1">DM1-3 516 R44</strain>
    </source>
</reference>
<dbReference type="AlphaFoldDB" id="M1DBP1"/>
<dbReference type="EnsemblPlants" id="PGSC0003DMT400086411">
    <property type="protein sequence ID" value="PGSC0003DMT400086411"/>
    <property type="gene ID" value="PGSC0003DMG400035982"/>
</dbReference>
<proteinExistence type="predicted"/>
<evidence type="ECO:0000313" key="2">
    <source>
        <dbReference type="Proteomes" id="UP000011115"/>
    </source>
</evidence>
<evidence type="ECO:0000313" key="1">
    <source>
        <dbReference type="EnsemblPlants" id="PGSC0003DMT400086411"/>
    </source>
</evidence>
<dbReference type="Gramene" id="PGSC0003DMT400086411">
    <property type="protein sequence ID" value="PGSC0003DMT400086411"/>
    <property type="gene ID" value="PGSC0003DMG400035982"/>
</dbReference>
<name>M1DBP1_SOLTU</name>
<dbReference type="PaxDb" id="4113-PGSC0003DMT400086411"/>
<accession>M1DBP1</accession>
<keyword evidence="2" id="KW-1185">Reference proteome</keyword>
<organism evidence="1 2">
    <name type="scientific">Solanum tuberosum</name>
    <name type="common">Potato</name>
    <dbReference type="NCBI Taxonomy" id="4113"/>
    <lineage>
        <taxon>Eukaryota</taxon>
        <taxon>Viridiplantae</taxon>
        <taxon>Streptophyta</taxon>
        <taxon>Embryophyta</taxon>
        <taxon>Tracheophyta</taxon>
        <taxon>Spermatophyta</taxon>
        <taxon>Magnoliopsida</taxon>
        <taxon>eudicotyledons</taxon>
        <taxon>Gunneridae</taxon>
        <taxon>Pentapetalae</taxon>
        <taxon>asterids</taxon>
        <taxon>lamiids</taxon>
        <taxon>Solanales</taxon>
        <taxon>Solanaceae</taxon>
        <taxon>Solanoideae</taxon>
        <taxon>Solaneae</taxon>
        <taxon>Solanum</taxon>
    </lineage>
</organism>
<protein>
    <submittedName>
        <fullName evidence="1">Uncharacterized protein</fullName>
    </submittedName>
</protein>
<reference evidence="2" key="1">
    <citation type="journal article" date="2011" name="Nature">
        <title>Genome sequence and analysis of the tuber crop potato.</title>
        <authorList>
            <consortium name="The Potato Genome Sequencing Consortium"/>
        </authorList>
    </citation>
    <scope>NUCLEOTIDE SEQUENCE [LARGE SCALE GENOMIC DNA]</scope>
    <source>
        <strain evidence="2">cv. DM1-3 516 R44</strain>
    </source>
</reference>
<dbReference type="Proteomes" id="UP000011115">
    <property type="component" value="Unassembled WGS sequence"/>
</dbReference>
<sequence>MFDKQNKDNQLQAELPILSVSRRILLVSKGMPAEGFSAVEVQGVHTKGKQKTIGETPNAFGDIKIPIESYSNQQHIHHEIKGDVGLLGELPSGSASSTQLAK</sequence>
<dbReference type="InParanoid" id="M1DBP1"/>